<accession>E6PT05</accession>
<comment type="similarity">
    <text evidence="1">Belongs to the low molecular weight phosphotyrosine protein phosphatase family.</text>
</comment>
<dbReference type="AlphaFoldDB" id="E6PT05"/>
<dbReference type="PANTHER" id="PTHR11717">
    <property type="entry name" value="LOW MOLECULAR WEIGHT PROTEIN TYROSINE PHOSPHATASE"/>
    <property type="match status" value="1"/>
</dbReference>
<proteinExistence type="inferred from homology"/>
<dbReference type="Pfam" id="PF01451">
    <property type="entry name" value="LMWPc"/>
    <property type="match status" value="1"/>
</dbReference>
<evidence type="ECO:0000256" key="2">
    <source>
        <dbReference type="ARBA" id="ARBA00013064"/>
    </source>
</evidence>
<feature type="domain" description="Phosphotyrosine protein phosphatase I" evidence="5">
    <location>
        <begin position="4"/>
        <end position="153"/>
    </location>
</feature>
<dbReference type="InterPro" id="IPR017867">
    <property type="entry name" value="Tyr_phospatase_low_mol_wt"/>
</dbReference>
<name>E6PT05_9ZZZZ</name>
<sequence length="163" mass="18115">MRQFSVLFCCMGNICRSPTAEGVFRVQLHEAGLASQVHVDSAGTHGYHIGEPPDARSQRHALKRGYDLSRQRAREVRAADFEAFDLILAMDFDNLARLEQECPPERRRKLRLFMSFAPQAGSAVVPDPYYSGADGFEAVLDLVEQASRGLLAHVQQELQAQGA</sequence>
<organism evidence="6">
    <name type="scientific">mine drainage metagenome</name>
    <dbReference type="NCBI Taxonomy" id="410659"/>
    <lineage>
        <taxon>unclassified sequences</taxon>
        <taxon>metagenomes</taxon>
        <taxon>ecological metagenomes</taxon>
    </lineage>
</organism>
<evidence type="ECO:0000256" key="3">
    <source>
        <dbReference type="ARBA" id="ARBA00022801"/>
    </source>
</evidence>
<evidence type="ECO:0000256" key="1">
    <source>
        <dbReference type="ARBA" id="ARBA00011063"/>
    </source>
</evidence>
<dbReference type="CDD" id="cd16343">
    <property type="entry name" value="LMWPTP"/>
    <property type="match status" value="1"/>
</dbReference>
<evidence type="ECO:0000313" key="6">
    <source>
        <dbReference type="EMBL" id="CBH98062.1"/>
    </source>
</evidence>
<protein>
    <recommendedName>
        <fullName evidence="2">protein-tyrosine-phosphatase</fullName>
        <ecNumber evidence="2">3.1.3.48</ecNumber>
    </recommendedName>
</protein>
<dbReference type="SMART" id="SM00226">
    <property type="entry name" value="LMWPc"/>
    <property type="match status" value="1"/>
</dbReference>
<dbReference type="InterPro" id="IPR050438">
    <property type="entry name" value="LMW_PTPase"/>
</dbReference>
<dbReference type="SUPFAM" id="SSF52788">
    <property type="entry name" value="Phosphotyrosine protein phosphatases I"/>
    <property type="match status" value="1"/>
</dbReference>
<evidence type="ECO:0000256" key="4">
    <source>
        <dbReference type="ARBA" id="ARBA00022912"/>
    </source>
</evidence>
<dbReference type="GO" id="GO:0004725">
    <property type="term" value="F:protein tyrosine phosphatase activity"/>
    <property type="evidence" value="ECO:0007669"/>
    <property type="project" value="UniProtKB-EC"/>
</dbReference>
<dbReference type="InterPro" id="IPR023485">
    <property type="entry name" value="Ptyr_pPase"/>
</dbReference>
<dbReference type="InterPro" id="IPR036196">
    <property type="entry name" value="Ptyr_pPase_sf"/>
</dbReference>
<comment type="caution">
    <text evidence="6">The sequence shown here is derived from an EMBL/GenBank/DDBJ whole genome shotgun (WGS) entry which is preliminary data.</text>
</comment>
<dbReference type="PANTHER" id="PTHR11717:SF7">
    <property type="entry name" value="LOW MOLECULAR WEIGHT PHOSPHOTYROSINE PROTEIN PHOSPHATASE"/>
    <property type="match status" value="1"/>
</dbReference>
<dbReference type="Gene3D" id="3.40.50.2300">
    <property type="match status" value="1"/>
</dbReference>
<evidence type="ECO:0000259" key="5">
    <source>
        <dbReference type="SMART" id="SM00226"/>
    </source>
</evidence>
<dbReference type="EC" id="3.1.3.48" evidence="2"/>
<keyword evidence="3 6" id="KW-0378">Hydrolase</keyword>
<dbReference type="FunFam" id="3.40.50.2300:FF:000113">
    <property type="entry name" value="Low molecular weight protein-tyrosine-phosphatase"/>
    <property type="match status" value="1"/>
</dbReference>
<keyword evidence="4" id="KW-0904">Protein phosphatase</keyword>
<dbReference type="PRINTS" id="PR00719">
    <property type="entry name" value="LMWPTPASE"/>
</dbReference>
<gene>
    <name evidence="6" type="primary">ptpA</name>
    <name evidence="6" type="ORF">CARN2_3538</name>
</gene>
<dbReference type="EMBL" id="CABM01000048">
    <property type="protein sequence ID" value="CBH98062.1"/>
    <property type="molecule type" value="Genomic_DNA"/>
</dbReference>
<reference evidence="6" key="1">
    <citation type="submission" date="2009-10" db="EMBL/GenBank/DDBJ databases">
        <title>Diversity of trophic interactions inside an arsenic-rich microbial ecosystem.</title>
        <authorList>
            <person name="Bertin P.N."/>
            <person name="Heinrich-Salmeron A."/>
            <person name="Pelletier E."/>
            <person name="Goulhen-Chollet F."/>
            <person name="Arsene-Ploetze F."/>
            <person name="Gallien S."/>
            <person name="Calteau A."/>
            <person name="Vallenet D."/>
            <person name="Casiot C."/>
            <person name="Chane-Woon-Ming B."/>
            <person name="Giloteaux L."/>
            <person name="Barakat M."/>
            <person name="Bonnefoy V."/>
            <person name="Bruneel O."/>
            <person name="Chandler M."/>
            <person name="Cleiss J."/>
            <person name="Duran R."/>
            <person name="Elbaz-Poulichet F."/>
            <person name="Fonknechten N."/>
            <person name="Lauga B."/>
            <person name="Mornico D."/>
            <person name="Ortet P."/>
            <person name="Schaeffer C."/>
            <person name="Siguier P."/>
            <person name="Alexander Thil Smith A."/>
            <person name="Van Dorsselaer A."/>
            <person name="Weissenbach J."/>
            <person name="Medigue C."/>
            <person name="Le Paslier D."/>
        </authorList>
    </citation>
    <scope>NUCLEOTIDE SEQUENCE</scope>
</reference>